<organism evidence="2 3">
    <name type="scientific">Euphydryas editha</name>
    <name type="common">Edith's checkerspot</name>
    <dbReference type="NCBI Taxonomy" id="104508"/>
    <lineage>
        <taxon>Eukaryota</taxon>
        <taxon>Metazoa</taxon>
        <taxon>Ecdysozoa</taxon>
        <taxon>Arthropoda</taxon>
        <taxon>Hexapoda</taxon>
        <taxon>Insecta</taxon>
        <taxon>Pterygota</taxon>
        <taxon>Neoptera</taxon>
        <taxon>Endopterygota</taxon>
        <taxon>Lepidoptera</taxon>
        <taxon>Glossata</taxon>
        <taxon>Ditrysia</taxon>
        <taxon>Papilionoidea</taxon>
        <taxon>Nymphalidae</taxon>
        <taxon>Nymphalinae</taxon>
        <taxon>Euphydryas</taxon>
    </lineage>
</organism>
<evidence type="ECO:0000313" key="3">
    <source>
        <dbReference type="Proteomes" id="UP001153954"/>
    </source>
</evidence>
<name>A0AAU9UM05_EUPED</name>
<gene>
    <name evidence="2" type="ORF">EEDITHA_LOCUS15435</name>
</gene>
<keyword evidence="3" id="KW-1185">Reference proteome</keyword>
<evidence type="ECO:0000313" key="2">
    <source>
        <dbReference type="EMBL" id="CAH2100591.1"/>
    </source>
</evidence>
<proteinExistence type="predicted"/>
<dbReference type="AlphaFoldDB" id="A0AAU9UM05"/>
<comment type="caution">
    <text evidence="2">The sequence shown here is derived from an EMBL/GenBank/DDBJ whole genome shotgun (WGS) entry which is preliminary data.</text>
</comment>
<evidence type="ECO:0000256" key="1">
    <source>
        <dbReference type="SAM" id="MobiDB-lite"/>
    </source>
</evidence>
<protein>
    <submittedName>
        <fullName evidence="2">Uncharacterized protein</fullName>
    </submittedName>
</protein>
<dbReference type="Proteomes" id="UP001153954">
    <property type="component" value="Unassembled WGS sequence"/>
</dbReference>
<sequence>MDEELEDEELQREDILDCAESENTLQESDMVADLSTTTAQDPETPHKDNAASTSEPLVDITKKSSRSTKKKRVLVHWTTAQKNLVIKHFKRHIRSKKAPKRRECDALKALHPELLQNKDWKKIKVFMQNYYKVTLGLD</sequence>
<reference evidence="2" key="1">
    <citation type="submission" date="2022-03" db="EMBL/GenBank/DDBJ databases">
        <authorList>
            <person name="Tunstrom K."/>
        </authorList>
    </citation>
    <scope>NUCLEOTIDE SEQUENCE</scope>
</reference>
<feature type="region of interest" description="Disordered" evidence="1">
    <location>
        <begin position="19"/>
        <end position="67"/>
    </location>
</feature>
<accession>A0AAU9UM05</accession>
<dbReference type="EMBL" id="CAKOGL010000023">
    <property type="protein sequence ID" value="CAH2100591.1"/>
    <property type="molecule type" value="Genomic_DNA"/>
</dbReference>